<dbReference type="GO" id="GO:0032357">
    <property type="term" value="F:oxidized purine DNA binding"/>
    <property type="evidence" value="ECO:0007669"/>
    <property type="project" value="TreeGrafter"/>
</dbReference>
<evidence type="ECO:0000256" key="13">
    <source>
        <dbReference type="ARBA" id="ARBA00023295"/>
    </source>
</evidence>
<dbReference type="GO" id="GO:0034039">
    <property type="term" value="F:8-oxo-7,8-dihydroguanine DNA N-glycosylase activity"/>
    <property type="evidence" value="ECO:0007669"/>
    <property type="project" value="TreeGrafter"/>
</dbReference>
<evidence type="ECO:0000256" key="11">
    <source>
        <dbReference type="ARBA" id="ARBA00023014"/>
    </source>
</evidence>
<proteinExistence type="inferred from homology"/>
<dbReference type="GO" id="GO:0046872">
    <property type="term" value="F:metal ion binding"/>
    <property type="evidence" value="ECO:0007669"/>
    <property type="project" value="UniProtKB-KW"/>
</dbReference>
<keyword evidence="10" id="KW-0408">Iron</keyword>
<comment type="similarity">
    <text evidence="4">Belongs to the Nth/MutY family.</text>
</comment>
<evidence type="ECO:0000256" key="4">
    <source>
        <dbReference type="ARBA" id="ARBA00008343"/>
    </source>
</evidence>
<evidence type="ECO:0000256" key="2">
    <source>
        <dbReference type="ARBA" id="ARBA00001966"/>
    </source>
</evidence>
<dbReference type="CDD" id="cd00056">
    <property type="entry name" value="ENDO3c"/>
    <property type="match status" value="1"/>
</dbReference>
<dbReference type="PANTHER" id="PTHR42944">
    <property type="entry name" value="ADENINE DNA GLYCOSYLASE"/>
    <property type="match status" value="1"/>
</dbReference>
<dbReference type="InterPro" id="IPR000445">
    <property type="entry name" value="HhH_motif"/>
</dbReference>
<sequence>MHPSMPSETERTLAIRHALVAWFLREGKDYPWRRTTDPWAILVSEIMLQQTTIPTVLGRYEAWLRQYPTPAHLAAASEEEALRSWEGLGYYRRVRSLQATAKAIAERHGGIFPQSPDDLRQLPGIGDYTSGAVLSFAYNIAAPIVDANVSRVQARLDNDPTPIDSTEGRKRHWKRAAELLDPDNPRAYNSAIMELGQTYCTPTSPDCLLCPCREHCLAENPASLPVKTPRPETLEETHHDILCLTGRGILMELQTNGRHLGMYRLPRRTADETRGMRKLGTQKYGVTRYKITRLLYQAPPDTEPRATETFVSLDALPSIPMASPDRKIILKHLPQGN</sequence>
<comment type="catalytic activity">
    <reaction evidence="1">
        <text>Hydrolyzes free adenine bases from 7,8-dihydro-8-oxoguanine:adenine mismatched double-stranded DNA, leaving an apurinic site.</text>
        <dbReference type="EC" id="3.2.2.31"/>
    </reaction>
</comment>
<evidence type="ECO:0000313" key="15">
    <source>
        <dbReference type="EMBL" id="SEH75700.1"/>
    </source>
</evidence>
<keyword evidence="12" id="KW-0234">DNA repair</keyword>
<dbReference type="InterPro" id="IPR023170">
    <property type="entry name" value="HhH_base_excis_C"/>
</dbReference>
<evidence type="ECO:0000256" key="5">
    <source>
        <dbReference type="ARBA" id="ARBA00012045"/>
    </source>
</evidence>
<dbReference type="SMART" id="SM00478">
    <property type="entry name" value="ENDO3c"/>
    <property type="match status" value="1"/>
</dbReference>
<evidence type="ECO:0000256" key="12">
    <source>
        <dbReference type="ARBA" id="ARBA00023204"/>
    </source>
</evidence>
<feature type="domain" description="HhH-GPD" evidence="14">
    <location>
        <begin position="47"/>
        <end position="198"/>
    </location>
</feature>
<evidence type="ECO:0000256" key="10">
    <source>
        <dbReference type="ARBA" id="ARBA00023004"/>
    </source>
</evidence>
<keyword evidence="8" id="KW-0227">DNA damage</keyword>
<evidence type="ECO:0000313" key="16">
    <source>
        <dbReference type="Proteomes" id="UP000176204"/>
    </source>
</evidence>
<dbReference type="Gene3D" id="1.10.1670.10">
    <property type="entry name" value="Helix-hairpin-Helix base-excision DNA repair enzymes (C-terminal)"/>
    <property type="match status" value="1"/>
</dbReference>
<dbReference type="GO" id="GO:0006298">
    <property type="term" value="P:mismatch repair"/>
    <property type="evidence" value="ECO:0007669"/>
    <property type="project" value="TreeGrafter"/>
</dbReference>
<dbReference type="PANTHER" id="PTHR42944:SF1">
    <property type="entry name" value="ADENINE DNA GLYCOSYLASE"/>
    <property type="match status" value="1"/>
</dbReference>
<dbReference type="KEGG" id="agl:PYTT_0486"/>
<keyword evidence="9" id="KW-0378">Hydrolase</keyword>
<dbReference type="EC" id="3.2.2.31" evidence="5"/>
<gene>
    <name evidence="15" type="ORF">PYTT_0486</name>
</gene>
<keyword evidence="16" id="KW-1185">Reference proteome</keyword>
<dbReference type="SUPFAM" id="SSF48150">
    <property type="entry name" value="DNA-glycosylase"/>
    <property type="match status" value="1"/>
</dbReference>
<name>A0A1H6KUU2_9BACT</name>
<evidence type="ECO:0000256" key="3">
    <source>
        <dbReference type="ARBA" id="ARBA00002933"/>
    </source>
</evidence>
<reference evidence="16" key="1">
    <citation type="submission" date="2016-09" db="EMBL/GenBank/DDBJ databases">
        <authorList>
            <person name="Koehorst J."/>
        </authorList>
    </citation>
    <scope>NUCLEOTIDE SEQUENCE [LARGE SCALE GENOMIC DNA]</scope>
</reference>
<dbReference type="InterPro" id="IPR011257">
    <property type="entry name" value="DNA_glycosylase"/>
</dbReference>
<dbReference type="AlphaFoldDB" id="A0A1H6KUU2"/>
<keyword evidence="11" id="KW-0411">Iron-sulfur</keyword>
<dbReference type="OrthoDB" id="9802365at2"/>
<dbReference type="EMBL" id="LT629973">
    <property type="protein sequence ID" value="SEH75700.1"/>
    <property type="molecule type" value="Genomic_DNA"/>
</dbReference>
<dbReference type="Pfam" id="PF00633">
    <property type="entry name" value="HHH"/>
    <property type="match status" value="1"/>
</dbReference>
<dbReference type="GO" id="GO:0006284">
    <property type="term" value="P:base-excision repair"/>
    <property type="evidence" value="ECO:0007669"/>
    <property type="project" value="InterPro"/>
</dbReference>
<dbReference type="Proteomes" id="UP000176204">
    <property type="component" value="Chromosome I"/>
</dbReference>
<dbReference type="STRING" id="1679444.PYTT_0486"/>
<evidence type="ECO:0000256" key="6">
    <source>
        <dbReference type="ARBA" id="ARBA00022023"/>
    </source>
</evidence>
<comment type="cofactor">
    <cofactor evidence="2">
        <name>[4Fe-4S] cluster</name>
        <dbReference type="ChEBI" id="CHEBI:49883"/>
    </cofactor>
</comment>
<evidence type="ECO:0000256" key="9">
    <source>
        <dbReference type="ARBA" id="ARBA00022801"/>
    </source>
</evidence>
<organism evidence="15 16">
    <name type="scientific">Akkermansia glycaniphila</name>
    <dbReference type="NCBI Taxonomy" id="1679444"/>
    <lineage>
        <taxon>Bacteria</taxon>
        <taxon>Pseudomonadati</taxon>
        <taxon>Verrucomicrobiota</taxon>
        <taxon>Verrucomicrobiia</taxon>
        <taxon>Verrucomicrobiales</taxon>
        <taxon>Akkermansiaceae</taxon>
        <taxon>Akkermansia</taxon>
    </lineage>
</organism>
<comment type="function">
    <text evidence="3">Adenine glycosylase active on G-A mispairs. MutY also corrects error-prone DNA synthesis past GO lesions which are due to the oxidatively damaged form of guanine: 7,8-dihydro-8-oxoguanine (8-oxo-dGTP).</text>
</comment>
<accession>A0A1H6KUU2</accession>
<dbReference type="Pfam" id="PF00730">
    <property type="entry name" value="HhH-GPD"/>
    <property type="match status" value="1"/>
</dbReference>
<evidence type="ECO:0000256" key="1">
    <source>
        <dbReference type="ARBA" id="ARBA00000843"/>
    </source>
</evidence>
<dbReference type="InterPro" id="IPR003265">
    <property type="entry name" value="HhH-GPD_domain"/>
</dbReference>
<dbReference type="InterPro" id="IPR044298">
    <property type="entry name" value="MIG/MutY"/>
</dbReference>
<keyword evidence="7" id="KW-0479">Metal-binding</keyword>
<evidence type="ECO:0000259" key="14">
    <source>
        <dbReference type="SMART" id="SM00478"/>
    </source>
</evidence>
<dbReference type="GO" id="GO:0000701">
    <property type="term" value="F:purine-specific mismatch base pair DNA N-glycosylase activity"/>
    <property type="evidence" value="ECO:0007669"/>
    <property type="project" value="UniProtKB-EC"/>
</dbReference>
<evidence type="ECO:0000256" key="7">
    <source>
        <dbReference type="ARBA" id="ARBA00022723"/>
    </source>
</evidence>
<protein>
    <recommendedName>
        <fullName evidence="6">Adenine DNA glycosylase</fullName>
        <ecNumber evidence="5">3.2.2.31</ecNumber>
    </recommendedName>
</protein>
<dbReference type="GO" id="GO:0051536">
    <property type="term" value="F:iron-sulfur cluster binding"/>
    <property type="evidence" value="ECO:0007669"/>
    <property type="project" value="UniProtKB-KW"/>
</dbReference>
<dbReference type="GO" id="GO:0035485">
    <property type="term" value="F:adenine/guanine mispair binding"/>
    <property type="evidence" value="ECO:0007669"/>
    <property type="project" value="TreeGrafter"/>
</dbReference>
<keyword evidence="13" id="KW-0326">Glycosidase</keyword>
<evidence type="ECO:0000256" key="8">
    <source>
        <dbReference type="ARBA" id="ARBA00022763"/>
    </source>
</evidence>
<dbReference type="Gene3D" id="1.10.340.30">
    <property type="entry name" value="Hypothetical protein, domain 2"/>
    <property type="match status" value="1"/>
</dbReference>